<reference evidence="6 7" key="1">
    <citation type="submission" date="2016-03" db="EMBL/GenBank/DDBJ databases">
        <title>Whole genome sequencing of Grifola frondosa 9006-11.</title>
        <authorList>
            <person name="Min B."/>
            <person name="Park H."/>
            <person name="Kim J.-G."/>
            <person name="Cho H."/>
            <person name="Oh Y.-L."/>
            <person name="Kong W.-S."/>
            <person name="Choi I.-G."/>
        </authorList>
    </citation>
    <scope>NUCLEOTIDE SEQUENCE [LARGE SCALE GENOMIC DNA]</scope>
    <source>
        <strain evidence="6 7">9006-11</strain>
    </source>
</reference>
<dbReference type="Gene3D" id="3.40.50.720">
    <property type="entry name" value="NAD(P)-binding Rossmann-like Domain"/>
    <property type="match status" value="1"/>
</dbReference>
<dbReference type="InterPro" id="IPR042099">
    <property type="entry name" value="ANL_N_sf"/>
</dbReference>
<dbReference type="STRING" id="5627.A0A1C7MBN8"/>
<evidence type="ECO:0000256" key="1">
    <source>
        <dbReference type="ARBA" id="ARBA00022450"/>
    </source>
</evidence>
<keyword evidence="3" id="KW-1133">Transmembrane helix</keyword>
<dbReference type="PANTHER" id="PTHR43439">
    <property type="entry name" value="PHENYLACETATE-COENZYME A LIGASE"/>
    <property type="match status" value="1"/>
</dbReference>
<gene>
    <name evidence="6" type="primary">LYS2_0</name>
    <name evidence="6" type="ORF">A0H81_05625</name>
</gene>
<evidence type="ECO:0000256" key="2">
    <source>
        <dbReference type="ARBA" id="ARBA00022553"/>
    </source>
</evidence>
<keyword evidence="7" id="KW-1185">Reference proteome</keyword>
<dbReference type="OMA" id="PRRQVCI"/>
<evidence type="ECO:0000256" key="3">
    <source>
        <dbReference type="SAM" id="Phobius"/>
    </source>
</evidence>
<feature type="transmembrane region" description="Helical" evidence="3">
    <location>
        <begin position="95"/>
        <end position="118"/>
    </location>
</feature>
<evidence type="ECO:0000313" key="7">
    <source>
        <dbReference type="Proteomes" id="UP000092993"/>
    </source>
</evidence>
<sequence length="1052" mass="116044">MDTDKTVKFRTMQGASSATFRRPPLDSSLTVPELFAYHATNSPNHPVFVYADDQKQMHKIYYPEVYKAIRKAAKITSNHYLPSSNSNGNNDPPTIGILAVADLISFYTLLVGIMYLGFTTFPISTRNSAIAVAHLIRKTGIRQLFVSTDPAMQRLAHEAIEMLAKEGVDVEALRMPDFVDMYNDSDDVEDVRMGNVSPDNTALILHSSGESYPPCPIKFLDRNFLKWGTFLHYGDVDMCGVHLASHTLPMFHVIGALTTLWTACAGVVLTVFKPTTPPIFPAPDVFLDALVATRSEIAYCVPAFVEAWARSPGNLPAIKTLRAIIYAGAPMNKQIGDQLAKEGIALIPFYGLTEGGAVTILIPDPAKMNLSEWDYFEISCHLDVELVPHEGQEGTFEPVIFDSPGFTPNVMNTTRNGRPAYATSDLLQVHPTKPHLFKVFGRADDQLMLSTGEKTNPGPLEAILLQDPHIVAALMFGRGRFQNGVLIQPKEPFDPKDERRVEEFRNTIWPSIEKANHYAPSHSRIFKEMIMVTNPTKPLEYTAKGTPRRQVCIQAYNEEIDALYRRVAESSQTGHEQGNEAPLLDDDDLFQQGCDSLQATWIRNSILHALRSTTIRIHDIPSNFVYAHPSIRVLSDYVTSFFLEGKSTDTAAQAAAQVARMRALVEKYGTNFHLRSPVGTINGEGVTNGVTQTVLLTGTTGRLGCHLLAQLLQNPEVVRVYALNRESSGKDSALKVRQRDAFTTWGLDVGLLSSPKVTFHVCNFPQGDLGLNKDLYKEIQDSVTIVIHNAWRVDFNVSLSSFEPLIAGVRNLLDLCLDSPLPGGPRVLFVSSIAALRTAEDPVVDAGLAVGTGYSESKWVAEQLFGRVAQETGLRTTVIRVGQLSGDTRIGGWSPSEWVPALVSAGQVLGCIPARDETVTWIAVDVAAAAILDMVHAPSERVLHLTSPRPVAWNVIFDPRRPPRHRVPYPQWLARLQDSANAAGLRPHVETHHSAHNLLEFFKSAMMGGAEVPLSTKKATKSSRNLAEVRPLCKDDAIKYVQFWASVGHIKL</sequence>
<dbReference type="EMBL" id="LUGG01000005">
    <property type="protein sequence ID" value="OBZ74288.1"/>
    <property type="molecule type" value="Genomic_DNA"/>
</dbReference>
<proteinExistence type="predicted"/>
<evidence type="ECO:0000313" key="6">
    <source>
        <dbReference type="EMBL" id="OBZ74288.1"/>
    </source>
</evidence>
<feature type="domain" description="Thioester reductase (TE)" evidence="5">
    <location>
        <begin position="696"/>
        <end position="931"/>
    </location>
</feature>
<dbReference type="InterPro" id="IPR000873">
    <property type="entry name" value="AMP-dep_synth/lig_dom"/>
</dbReference>
<dbReference type="PANTHER" id="PTHR43439:SF2">
    <property type="entry name" value="ENZYME, PUTATIVE (JCVI)-RELATED"/>
    <property type="match status" value="1"/>
</dbReference>
<name>A0A1C7MBN8_GRIFR</name>
<dbReference type="InterPro" id="IPR036291">
    <property type="entry name" value="NAD(P)-bd_dom_sf"/>
</dbReference>
<evidence type="ECO:0000259" key="4">
    <source>
        <dbReference type="Pfam" id="PF00501"/>
    </source>
</evidence>
<keyword evidence="1" id="KW-0596">Phosphopantetheine</keyword>
<dbReference type="InterPro" id="IPR051414">
    <property type="entry name" value="Adenylate-forming_Reductase"/>
</dbReference>
<feature type="domain" description="AMP-dependent synthetase/ligase" evidence="4">
    <location>
        <begin position="38"/>
        <end position="366"/>
    </location>
</feature>
<dbReference type="AlphaFoldDB" id="A0A1C7MBN8"/>
<dbReference type="InterPro" id="IPR013120">
    <property type="entry name" value="FAR_NAD-bd"/>
</dbReference>
<accession>A0A1C7MBN8</accession>
<keyword evidence="3" id="KW-0472">Membrane</keyword>
<dbReference type="Pfam" id="PF00501">
    <property type="entry name" value="AMP-binding"/>
    <property type="match status" value="1"/>
</dbReference>
<comment type="caution">
    <text evidence="6">The sequence shown here is derived from an EMBL/GenBank/DDBJ whole genome shotgun (WGS) entry which is preliminary data.</text>
</comment>
<dbReference type="Pfam" id="PF23562">
    <property type="entry name" value="AMP-binding_C_3"/>
    <property type="match status" value="1"/>
</dbReference>
<dbReference type="Gene3D" id="3.40.50.12780">
    <property type="entry name" value="N-terminal domain of ligase-like"/>
    <property type="match status" value="1"/>
</dbReference>
<protein>
    <submittedName>
        <fullName evidence="6">L-aminoadipate-semialdehyde dehydrogenase large subunit</fullName>
    </submittedName>
</protein>
<keyword evidence="3" id="KW-0812">Transmembrane</keyword>
<dbReference type="Pfam" id="PF07993">
    <property type="entry name" value="NAD_binding_4"/>
    <property type="match status" value="1"/>
</dbReference>
<keyword evidence="2" id="KW-0597">Phosphoprotein</keyword>
<dbReference type="SUPFAM" id="SSF56801">
    <property type="entry name" value="Acetyl-CoA synthetase-like"/>
    <property type="match status" value="1"/>
</dbReference>
<dbReference type="OrthoDB" id="429813at2759"/>
<evidence type="ECO:0000259" key="5">
    <source>
        <dbReference type="Pfam" id="PF07993"/>
    </source>
</evidence>
<dbReference type="SUPFAM" id="SSF51735">
    <property type="entry name" value="NAD(P)-binding Rossmann-fold domains"/>
    <property type="match status" value="1"/>
</dbReference>
<dbReference type="Proteomes" id="UP000092993">
    <property type="component" value="Unassembled WGS sequence"/>
</dbReference>
<organism evidence="6 7">
    <name type="scientific">Grifola frondosa</name>
    <name type="common">Maitake</name>
    <name type="synonym">Polyporus frondosus</name>
    <dbReference type="NCBI Taxonomy" id="5627"/>
    <lineage>
        <taxon>Eukaryota</taxon>
        <taxon>Fungi</taxon>
        <taxon>Dikarya</taxon>
        <taxon>Basidiomycota</taxon>
        <taxon>Agaricomycotina</taxon>
        <taxon>Agaricomycetes</taxon>
        <taxon>Polyporales</taxon>
        <taxon>Grifolaceae</taxon>
        <taxon>Grifola</taxon>
    </lineage>
</organism>